<keyword evidence="9" id="KW-1185">Reference proteome</keyword>
<evidence type="ECO:0000256" key="3">
    <source>
        <dbReference type="ARBA" id="ARBA00022692"/>
    </source>
</evidence>
<evidence type="ECO:0000256" key="5">
    <source>
        <dbReference type="ARBA" id="ARBA00023136"/>
    </source>
</evidence>
<keyword evidence="4 6" id="KW-1133">Transmembrane helix</keyword>
<dbReference type="Proteomes" id="UP000826616">
    <property type="component" value="Chromosome"/>
</dbReference>
<feature type="transmembrane region" description="Helical" evidence="6">
    <location>
        <begin position="53"/>
        <end position="74"/>
    </location>
</feature>
<name>A0ABX8YFR8_ANETH</name>
<dbReference type="EMBL" id="CP080764">
    <property type="protein sequence ID" value="QYY44641.1"/>
    <property type="molecule type" value="Genomic_DNA"/>
</dbReference>
<comment type="subcellular location">
    <subcellularLocation>
        <location evidence="1">Cell membrane</location>
        <topology evidence="1">Multi-pass membrane protein</topology>
    </subcellularLocation>
</comment>
<proteinExistence type="predicted"/>
<evidence type="ECO:0000256" key="2">
    <source>
        <dbReference type="ARBA" id="ARBA00022448"/>
    </source>
</evidence>
<reference evidence="8 9" key="1">
    <citation type="submission" date="2021-08" db="EMBL/GenBank/DDBJ databases">
        <title>Complete genome sequence of the strain Aneurinibacillus thermoaerophilus CCM 8960.</title>
        <authorList>
            <person name="Musilova J."/>
            <person name="Kourilova X."/>
            <person name="Pernicova I."/>
            <person name="Bezdicek M."/>
            <person name="Lengerova M."/>
            <person name="Obruca S."/>
            <person name="Sedlar K."/>
        </authorList>
    </citation>
    <scope>NUCLEOTIDE SEQUENCE [LARGE SCALE GENOMIC DNA]</scope>
    <source>
        <strain evidence="8 9">CCM 8960</strain>
    </source>
</reference>
<sequence>MFSVAFLIGSIVSPFWGKIADRLEQTRLLSLCMLMAELAIGLLYFIKSINFLYITRFVQGLFIASISPTVVGVLKMNSSGEHFGKITGMN</sequence>
<keyword evidence="2" id="KW-0813">Transport</keyword>
<evidence type="ECO:0000259" key="7">
    <source>
        <dbReference type="PROSITE" id="PS50850"/>
    </source>
</evidence>
<evidence type="ECO:0000256" key="1">
    <source>
        <dbReference type="ARBA" id="ARBA00004651"/>
    </source>
</evidence>
<gene>
    <name evidence="8" type="ORF">K3F53_14160</name>
</gene>
<evidence type="ECO:0000256" key="4">
    <source>
        <dbReference type="ARBA" id="ARBA00022989"/>
    </source>
</evidence>
<keyword evidence="5 6" id="KW-0472">Membrane</keyword>
<dbReference type="SUPFAM" id="SSF103473">
    <property type="entry name" value="MFS general substrate transporter"/>
    <property type="match status" value="1"/>
</dbReference>
<dbReference type="InterPro" id="IPR020846">
    <property type="entry name" value="MFS_dom"/>
</dbReference>
<feature type="domain" description="Major facilitator superfamily (MFS) profile" evidence="7">
    <location>
        <begin position="1"/>
        <end position="90"/>
    </location>
</feature>
<dbReference type="PROSITE" id="PS50850">
    <property type="entry name" value="MFS"/>
    <property type="match status" value="1"/>
</dbReference>
<dbReference type="RefSeq" id="WP_220561029.1">
    <property type="nucleotide sequence ID" value="NZ_CP175539.1"/>
</dbReference>
<evidence type="ECO:0000313" key="8">
    <source>
        <dbReference type="EMBL" id="QYY44641.1"/>
    </source>
</evidence>
<organism evidence="8 9">
    <name type="scientific">Aneurinibacillus thermoaerophilus</name>
    <dbReference type="NCBI Taxonomy" id="143495"/>
    <lineage>
        <taxon>Bacteria</taxon>
        <taxon>Bacillati</taxon>
        <taxon>Bacillota</taxon>
        <taxon>Bacilli</taxon>
        <taxon>Bacillales</taxon>
        <taxon>Paenibacillaceae</taxon>
        <taxon>Aneurinibacillus group</taxon>
        <taxon>Aneurinibacillus</taxon>
    </lineage>
</organism>
<feature type="transmembrane region" description="Helical" evidence="6">
    <location>
        <begin position="27"/>
        <end position="46"/>
    </location>
</feature>
<evidence type="ECO:0000313" key="9">
    <source>
        <dbReference type="Proteomes" id="UP000826616"/>
    </source>
</evidence>
<dbReference type="Pfam" id="PF07690">
    <property type="entry name" value="MFS_1"/>
    <property type="match status" value="1"/>
</dbReference>
<dbReference type="InterPro" id="IPR011701">
    <property type="entry name" value="MFS"/>
</dbReference>
<dbReference type="InterPro" id="IPR036259">
    <property type="entry name" value="MFS_trans_sf"/>
</dbReference>
<dbReference type="Gene3D" id="1.20.1250.20">
    <property type="entry name" value="MFS general substrate transporter like domains"/>
    <property type="match status" value="1"/>
</dbReference>
<evidence type="ECO:0000256" key="6">
    <source>
        <dbReference type="SAM" id="Phobius"/>
    </source>
</evidence>
<keyword evidence="3 6" id="KW-0812">Transmembrane</keyword>
<accession>A0ABX8YFR8</accession>
<protein>
    <submittedName>
        <fullName evidence="8">MFS transporter</fullName>
    </submittedName>
</protein>